<dbReference type="PANTHER" id="PTHR31374">
    <property type="entry name" value="AUXIN-INDUCED PROTEIN-LIKE-RELATED"/>
    <property type="match status" value="1"/>
</dbReference>
<proteinExistence type="inferred from homology"/>
<comment type="caution">
    <text evidence="4">The sequence shown here is derived from an EMBL/GenBank/DDBJ whole genome shotgun (WGS) entry which is preliminary data.</text>
</comment>
<evidence type="ECO:0000313" key="5">
    <source>
        <dbReference type="Proteomes" id="UP001054252"/>
    </source>
</evidence>
<gene>
    <name evidence="4" type="ORF">SLEP1_g55236</name>
</gene>
<accession>A0AAV5MFV6</accession>
<comment type="similarity">
    <text evidence="1">Belongs to the ARG7 family.</text>
</comment>
<dbReference type="GO" id="GO:0009733">
    <property type="term" value="P:response to auxin"/>
    <property type="evidence" value="ECO:0007669"/>
    <property type="project" value="InterPro"/>
</dbReference>
<evidence type="ECO:0008006" key="6">
    <source>
        <dbReference type="Google" id="ProtNLM"/>
    </source>
</evidence>
<name>A0AAV5MFV6_9ROSI</name>
<organism evidence="4 5">
    <name type="scientific">Rubroshorea leprosula</name>
    <dbReference type="NCBI Taxonomy" id="152421"/>
    <lineage>
        <taxon>Eukaryota</taxon>
        <taxon>Viridiplantae</taxon>
        <taxon>Streptophyta</taxon>
        <taxon>Embryophyta</taxon>
        <taxon>Tracheophyta</taxon>
        <taxon>Spermatophyta</taxon>
        <taxon>Magnoliopsida</taxon>
        <taxon>eudicotyledons</taxon>
        <taxon>Gunneridae</taxon>
        <taxon>Pentapetalae</taxon>
        <taxon>rosids</taxon>
        <taxon>malvids</taxon>
        <taxon>Malvales</taxon>
        <taxon>Dipterocarpaceae</taxon>
        <taxon>Rubroshorea</taxon>
    </lineage>
</organism>
<dbReference type="AlphaFoldDB" id="A0AAV5MFV6"/>
<dbReference type="Pfam" id="PF02519">
    <property type="entry name" value="Auxin_inducible"/>
    <property type="match status" value="1"/>
</dbReference>
<evidence type="ECO:0000256" key="2">
    <source>
        <dbReference type="ARBA" id="ARBA00022473"/>
    </source>
</evidence>
<protein>
    <recommendedName>
        <fullName evidence="6">Small auxin up regulated protein</fullName>
    </recommendedName>
</protein>
<dbReference type="PANTHER" id="PTHR31374:SF153">
    <property type="entry name" value="AUXIN-RESPONSIVE PROTEIN SAUR36-LIKE"/>
    <property type="match status" value="1"/>
</dbReference>
<evidence type="ECO:0000313" key="4">
    <source>
        <dbReference type="EMBL" id="GKV48420.1"/>
    </source>
</evidence>
<sequence length="101" mass="11660">MRNAKCFEVLEKGSLGMLRFMAEKLQAILSLTRRVRVRNGHFVVIATQGRKPQRFFIKLGYLHHPEFLKLLKQAEEEFGFSQEGAIGIPCQPDELQKILTM</sequence>
<keyword evidence="2" id="KW-0217">Developmental protein</keyword>
<dbReference type="EMBL" id="BPVZ01000256">
    <property type="protein sequence ID" value="GKV48420.1"/>
    <property type="molecule type" value="Genomic_DNA"/>
</dbReference>
<evidence type="ECO:0000256" key="3">
    <source>
        <dbReference type="ARBA" id="ARBA00022604"/>
    </source>
</evidence>
<keyword evidence="3" id="KW-0341">Growth regulation</keyword>
<dbReference type="InterPro" id="IPR003676">
    <property type="entry name" value="SAUR_fam"/>
</dbReference>
<evidence type="ECO:0000256" key="1">
    <source>
        <dbReference type="ARBA" id="ARBA00006974"/>
    </source>
</evidence>
<dbReference type="Proteomes" id="UP001054252">
    <property type="component" value="Unassembled WGS sequence"/>
</dbReference>
<keyword evidence="5" id="KW-1185">Reference proteome</keyword>
<reference evidence="4 5" key="1">
    <citation type="journal article" date="2021" name="Commun. Biol.">
        <title>The genome of Shorea leprosula (Dipterocarpaceae) highlights the ecological relevance of drought in aseasonal tropical rainforests.</title>
        <authorList>
            <person name="Ng K.K.S."/>
            <person name="Kobayashi M.J."/>
            <person name="Fawcett J.A."/>
            <person name="Hatakeyama M."/>
            <person name="Paape T."/>
            <person name="Ng C.H."/>
            <person name="Ang C.C."/>
            <person name="Tnah L.H."/>
            <person name="Lee C.T."/>
            <person name="Nishiyama T."/>
            <person name="Sese J."/>
            <person name="O'Brien M.J."/>
            <person name="Copetti D."/>
            <person name="Mohd Noor M.I."/>
            <person name="Ong R.C."/>
            <person name="Putra M."/>
            <person name="Sireger I.Z."/>
            <person name="Indrioko S."/>
            <person name="Kosugi Y."/>
            <person name="Izuno A."/>
            <person name="Isagi Y."/>
            <person name="Lee S.L."/>
            <person name="Shimizu K.K."/>
        </authorList>
    </citation>
    <scope>NUCLEOTIDE SEQUENCE [LARGE SCALE GENOMIC DNA]</scope>
    <source>
        <strain evidence="4">214</strain>
    </source>
</reference>